<dbReference type="Gene3D" id="3.30.300.90">
    <property type="entry name" value="BolA-like"/>
    <property type="match status" value="1"/>
</dbReference>
<dbReference type="InterPro" id="IPR002634">
    <property type="entry name" value="BolA"/>
</dbReference>
<accession>A0ABQ5W2T8</accession>
<reference evidence="3" key="1">
    <citation type="journal article" date="2019" name="Int. J. Syst. Evol. Microbiol.">
        <title>The Global Catalogue of Microorganisms (GCM) 10K type strain sequencing project: providing services to taxonomists for standard genome sequencing and annotation.</title>
        <authorList>
            <consortium name="The Broad Institute Genomics Platform"/>
            <consortium name="The Broad Institute Genome Sequencing Center for Infectious Disease"/>
            <person name="Wu L."/>
            <person name="Ma J."/>
        </authorList>
    </citation>
    <scope>NUCLEOTIDE SEQUENCE [LARGE SCALE GENOMIC DNA]</scope>
    <source>
        <strain evidence="3">NBRC 112416</strain>
    </source>
</reference>
<dbReference type="PIRSF" id="PIRSF003113">
    <property type="entry name" value="BolA"/>
    <property type="match status" value="1"/>
</dbReference>
<dbReference type="PANTHER" id="PTHR46230">
    <property type="match status" value="1"/>
</dbReference>
<sequence length="96" mass="10864">MTVRDTIIEKLSGRFQPDHLEVIDESSRHFGHAGWREGGETHFRVRIATRHFAGSSRVAQHREVMETLDAELKGRVHALAIEVLPPGGPYELPDRV</sequence>
<protein>
    <submittedName>
        <fullName evidence="2">BolA family transcriptional regulator</fullName>
    </submittedName>
</protein>
<name>A0ABQ5W2T8_9HYPH</name>
<dbReference type="Proteomes" id="UP001156691">
    <property type="component" value="Unassembled WGS sequence"/>
</dbReference>
<keyword evidence="3" id="KW-1185">Reference proteome</keyword>
<evidence type="ECO:0000313" key="3">
    <source>
        <dbReference type="Proteomes" id="UP001156691"/>
    </source>
</evidence>
<dbReference type="RefSeq" id="WP_284339566.1">
    <property type="nucleotide sequence ID" value="NZ_BSNS01000007.1"/>
</dbReference>
<dbReference type="Pfam" id="PF01722">
    <property type="entry name" value="BolA"/>
    <property type="match status" value="1"/>
</dbReference>
<organism evidence="2 3">
    <name type="scientific">Devosia nitrariae</name>
    <dbReference type="NCBI Taxonomy" id="2071872"/>
    <lineage>
        <taxon>Bacteria</taxon>
        <taxon>Pseudomonadati</taxon>
        <taxon>Pseudomonadota</taxon>
        <taxon>Alphaproteobacteria</taxon>
        <taxon>Hyphomicrobiales</taxon>
        <taxon>Devosiaceae</taxon>
        <taxon>Devosia</taxon>
    </lineage>
</organism>
<dbReference type="SUPFAM" id="SSF82657">
    <property type="entry name" value="BolA-like"/>
    <property type="match status" value="1"/>
</dbReference>
<evidence type="ECO:0000256" key="1">
    <source>
        <dbReference type="RuleBase" id="RU003860"/>
    </source>
</evidence>
<dbReference type="EMBL" id="BSNS01000007">
    <property type="protein sequence ID" value="GLQ54131.1"/>
    <property type="molecule type" value="Genomic_DNA"/>
</dbReference>
<dbReference type="PANTHER" id="PTHR46230:SF7">
    <property type="entry name" value="BOLA-LIKE PROTEIN 1"/>
    <property type="match status" value="1"/>
</dbReference>
<evidence type="ECO:0000313" key="2">
    <source>
        <dbReference type="EMBL" id="GLQ54131.1"/>
    </source>
</evidence>
<gene>
    <name evidence="2" type="ORF">GCM10010862_13900</name>
</gene>
<comment type="similarity">
    <text evidence="1">Belongs to the BolA/IbaG family.</text>
</comment>
<dbReference type="InterPro" id="IPR036065">
    <property type="entry name" value="BolA-like_sf"/>
</dbReference>
<proteinExistence type="inferred from homology"/>
<comment type="caution">
    <text evidence="2">The sequence shown here is derived from an EMBL/GenBank/DDBJ whole genome shotgun (WGS) entry which is preliminary data.</text>
</comment>